<sequence>MRTFALVTLVVVTFGLTGCGSDSTDAANEPDVRTNDALTDSEKDPGYNPEVVALGLKLAASKAHTYCETRSLGQHDASETDLHDFAAQSGRVVKNYPRVTIDGAPLSDYLRREADSLRSCSSSTADTILAARARIPK</sequence>
<proteinExistence type="predicted"/>
<dbReference type="PROSITE" id="PS51257">
    <property type="entry name" value="PROKAR_LIPOPROTEIN"/>
    <property type="match status" value="1"/>
</dbReference>
<comment type="caution">
    <text evidence="2">The sequence shown here is derived from an EMBL/GenBank/DDBJ whole genome shotgun (WGS) entry which is preliminary data.</text>
</comment>
<gene>
    <name evidence="2" type="ORF">SK069_14230</name>
</gene>
<protein>
    <recommendedName>
        <fullName evidence="4">DUF732 domain-containing protein</fullName>
    </recommendedName>
</protein>
<dbReference type="EMBL" id="JAXAVX010000008">
    <property type="protein sequence ID" value="MDX8152761.1"/>
    <property type="molecule type" value="Genomic_DNA"/>
</dbReference>
<accession>A0ABU4VP98</accession>
<feature type="region of interest" description="Disordered" evidence="1">
    <location>
        <begin position="23"/>
        <end position="46"/>
    </location>
</feature>
<dbReference type="Proteomes" id="UP001277761">
    <property type="component" value="Unassembled WGS sequence"/>
</dbReference>
<evidence type="ECO:0000313" key="3">
    <source>
        <dbReference type="Proteomes" id="UP001277761"/>
    </source>
</evidence>
<reference evidence="2 3" key="1">
    <citation type="submission" date="2023-11" db="EMBL/GenBank/DDBJ databases">
        <authorList>
            <person name="Xu M."/>
            <person name="Jiang T."/>
        </authorList>
    </citation>
    <scope>NUCLEOTIDE SEQUENCE [LARGE SCALE GENOMIC DNA]</scope>
    <source>
        <strain evidence="2 3">SD</strain>
    </source>
</reference>
<evidence type="ECO:0008006" key="4">
    <source>
        <dbReference type="Google" id="ProtNLM"/>
    </source>
</evidence>
<evidence type="ECO:0000256" key="1">
    <source>
        <dbReference type="SAM" id="MobiDB-lite"/>
    </source>
</evidence>
<feature type="compositionally biased region" description="Basic and acidic residues" evidence="1">
    <location>
        <begin position="30"/>
        <end position="45"/>
    </location>
</feature>
<organism evidence="2 3">
    <name type="scientific">Patulibacter brassicae</name>
    <dbReference type="NCBI Taxonomy" id="1705717"/>
    <lineage>
        <taxon>Bacteria</taxon>
        <taxon>Bacillati</taxon>
        <taxon>Actinomycetota</taxon>
        <taxon>Thermoleophilia</taxon>
        <taxon>Solirubrobacterales</taxon>
        <taxon>Patulibacteraceae</taxon>
        <taxon>Patulibacter</taxon>
    </lineage>
</organism>
<name>A0ABU4VP98_9ACTN</name>
<evidence type="ECO:0000313" key="2">
    <source>
        <dbReference type="EMBL" id="MDX8152761.1"/>
    </source>
</evidence>
<keyword evidence="3" id="KW-1185">Reference proteome</keyword>
<dbReference type="RefSeq" id="WP_319954917.1">
    <property type="nucleotide sequence ID" value="NZ_JAXAVX010000008.1"/>
</dbReference>